<dbReference type="InterPro" id="IPR029030">
    <property type="entry name" value="Caspase-like_dom_sf"/>
</dbReference>
<dbReference type="InterPro" id="IPR011600">
    <property type="entry name" value="Pept_C14_caspase"/>
</dbReference>
<dbReference type="GO" id="GO:0004197">
    <property type="term" value="F:cysteine-type endopeptidase activity"/>
    <property type="evidence" value="ECO:0007669"/>
    <property type="project" value="InterPro"/>
</dbReference>
<feature type="region of interest" description="Disordered" evidence="2">
    <location>
        <begin position="48"/>
        <end position="122"/>
    </location>
</feature>
<protein>
    <submittedName>
        <fullName evidence="5">Uncharacterized protein</fullName>
    </submittedName>
</protein>
<comment type="caution">
    <text evidence="5">The sequence shown here is derived from an EMBL/GenBank/DDBJ whole genome shotgun (WGS) entry which is preliminary data.</text>
</comment>
<evidence type="ECO:0000313" key="5">
    <source>
        <dbReference type="EMBL" id="TXG53942.1"/>
    </source>
</evidence>
<dbReference type="SUPFAM" id="SSF52129">
    <property type="entry name" value="Caspase-like"/>
    <property type="match status" value="1"/>
</dbReference>
<feature type="compositionally biased region" description="Polar residues" evidence="2">
    <location>
        <begin position="96"/>
        <end position="109"/>
    </location>
</feature>
<sequence length="424" mass="47512">MATRGERCSGCGRQLAIPAGAQFIRCGVCQAVTRVRPFDRWGQAYDFKIRPTGNNPNNMPRPVNNRPIGRPKYNNGFNNPLRPAQYNEPPLRPNPYNEQPLSPSPYTEQPQRPAPYAEPPPPQYIEPPPRLALPSPPVHGRKRALLCGVNYRQKSYRLKGSVNDAKCMKYLLVERLGFPIDCILMLTDEETNPLKIPTKQNIRSAMRWLVQGCQSGDSLVFHFSGHGSRQRDYDNDEIDGYDETLCPLDYETEGSIIDDEINETIVRPLTQGVKLHAIVDSCHSGTVLDLPFVCRMNIREGYYRWEDQRLPTACYKGTSGGLAISITACDDHGTSSDTTAFLENLSTGALTFSFIQAMENERGITYGRLLNAMRQSVRQAKSGIRLDGAIANIVNETVFKSDSSQEPQLSSSENFNIYSKQVMV</sequence>
<reference evidence="6" key="1">
    <citation type="journal article" date="2019" name="Gigascience">
        <title>De novo genome assembly of the endangered Acer yangbiense, a plant species with extremely small populations endemic to Yunnan Province, China.</title>
        <authorList>
            <person name="Yang J."/>
            <person name="Wariss H.M."/>
            <person name="Tao L."/>
            <person name="Zhang R."/>
            <person name="Yun Q."/>
            <person name="Hollingsworth P."/>
            <person name="Dao Z."/>
            <person name="Luo G."/>
            <person name="Guo H."/>
            <person name="Ma Y."/>
            <person name="Sun W."/>
        </authorList>
    </citation>
    <scope>NUCLEOTIDE SEQUENCE [LARGE SCALE GENOMIC DNA]</scope>
    <source>
        <strain evidence="6">cv. Malutang</strain>
    </source>
</reference>
<evidence type="ECO:0000256" key="1">
    <source>
        <dbReference type="ARBA" id="ARBA00009005"/>
    </source>
</evidence>
<organism evidence="5 6">
    <name type="scientific">Acer yangbiense</name>
    <dbReference type="NCBI Taxonomy" id="1000413"/>
    <lineage>
        <taxon>Eukaryota</taxon>
        <taxon>Viridiplantae</taxon>
        <taxon>Streptophyta</taxon>
        <taxon>Embryophyta</taxon>
        <taxon>Tracheophyta</taxon>
        <taxon>Spermatophyta</taxon>
        <taxon>Magnoliopsida</taxon>
        <taxon>eudicotyledons</taxon>
        <taxon>Gunneridae</taxon>
        <taxon>Pentapetalae</taxon>
        <taxon>rosids</taxon>
        <taxon>malvids</taxon>
        <taxon>Sapindales</taxon>
        <taxon>Sapindaceae</taxon>
        <taxon>Hippocastanoideae</taxon>
        <taxon>Acereae</taxon>
        <taxon>Acer</taxon>
    </lineage>
</organism>
<dbReference type="OrthoDB" id="3223806at2759"/>
<dbReference type="GO" id="GO:0005737">
    <property type="term" value="C:cytoplasm"/>
    <property type="evidence" value="ECO:0007669"/>
    <property type="project" value="TreeGrafter"/>
</dbReference>
<dbReference type="Proteomes" id="UP000323000">
    <property type="component" value="Chromosome 9"/>
</dbReference>
<feature type="compositionally biased region" description="Low complexity" evidence="2">
    <location>
        <begin position="54"/>
        <end position="67"/>
    </location>
</feature>
<dbReference type="EMBL" id="VAHF01000009">
    <property type="protein sequence ID" value="TXG53942.1"/>
    <property type="molecule type" value="Genomic_DNA"/>
</dbReference>
<feature type="domain" description="Peptidase C14 caspase" evidence="3">
    <location>
        <begin position="141"/>
        <end position="412"/>
    </location>
</feature>
<feature type="domain" description="Zinc finger LSD1-type" evidence="4">
    <location>
        <begin position="8"/>
        <end position="32"/>
    </location>
</feature>
<dbReference type="Gene3D" id="3.40.50.12660">
    <property type="match status" value="1"/>
</dbReference>
<dbReference type="NCBIfam" id="TIGR01053">
    <property type="entry name" value="LSD1"/>
    <property type="match status" value="1"/>
</dbReference>
<accession>A0A5C7HBN2</accession>
<dbReference type="InterPro" id="IPR050452">
    <property type="entry name" value="Metacaspase"/>
</dbReference>
<dbReference type="AlphaFoldDB" id="A0A5C7HBN2"/>
<evidence type="ECO:0000256" key="2">
    <source>
        <dbReference type="SAM" id="MobiDB-lite"/>
    </source>
</evidence>
<keyword evidence="6" id="KW-1185">Reference proteome</keyword>
<name>A0A5C7HBN2_9ROSI</name>
<evidence type="ECO:0000313" key="6">
    <source>
        <dbReference type="Proteomes" id="UP000323000"/>
    </source>
</evidence>
<comment type="similarity">
    <text evidence="1">Belongs to the peptidase C14B family.</text>
</comment>
<evidence type="ECO:0000259" key="4">
    <source>
        <dbReference type="Pfam" id="PF06943"/>
    </source>
</evidence>
<proteinExistence type="inferred from homology"/>
<dbReference type="PANTHER" id="PTHR48104:SF17">
    <property type="entry name" value="METACASPASE-3"/>
    <property type="match status" value="1"/>
</dbReference>
<gene>
    <name evidence="5" type="ORF">EZV62_019198</name>
</gene>
<dbReference type="PANTHER" id="PTHR48104">
    <property type="entry name" value="METACASPASE-4"/>
    <property type="match status" value="1"/>
</dbReference>
<feature type="compositionally biased region" description="Pro residues" evidence="2">
    <location>
        <begin position="112"/>
        <end position="122"/>
    </location>
</feature>
<dbReference type="Pfam" id="PF06943">
    <property type="entry name" value="zf-LSD1"/>
    <property type="match status" value="1"/>
</dbReference>
<dbReference type="GO" id="GO:0006508">
    <property type="term" value="P:proteolysis"/>
    <property type="evidence" value="ECO:0007669"/>
    <property type="project" value="InterPro"/>
</dbReference>
<evidence type="ECO:0000259" key="3">
    <source>
        <dbReference type="Pfam" id="PF00656"/>
    </source>
</evidence>
<dbReference type="InterPro" id="IPR005735">
    <property type="entry name" value="Znf_LSD1"/>
</dbReference>
<dbReference type="Pfam" id="PF00656">
    <property type="entry name" value="Peptidase_C14"/>
    <property type="match status" value="1"/>
</dbReference>